<dbReference type="STRING" id="861298.SAMN04488136_104158"/>
<comment type="similarity">
    <text evidence="1 7">Belongs to the FliN/MopA/SpaO family.</text>
</comment>
<proteinExistence type="inferred from homology"/>
<comment type="subcellular location">
    <subcellularLocation>
        <location evidence="7">Cell membrane</location>
        <topology evidence="7">Peripheral membrane protein</topology>
        <orientation evidence="7">Cytoplasmic side</orientation>
    </subcellularLocation>
    <subcellularLocation>
        <location evidence="7">Bacterial flagellum basal body</location>
    </subcellularLocation>
</comment>
<dbReference type="InterPro" id="IPR012826">
    <property type="entry name" value="FliN"/>
</dbReference>
<sequence>MSDAPEQTENTMATDATPESAAPETADNATEFKSEAPFESDALNFDDFDLEDFDDQPAEVVEEPVVEAPKPERDLSFFKNIPVTVTLEVASKEIALGDLMKAGEGSVIELDKLNGEPLDVKVNGSLMGHAEVVVVNDKYGLRLIDVLDSALTEMGE</sequence>
<dbReference type="GO" id="GO:0003774">
    <property type="term" value="F:cytoskeletal motor activity"/>
    <property type="evidence" value="ECO:0007669"/>
    <property type="project" value="UniProtKB-UniRule"/>
</dbReference>
<keyword evidence="6 7" id="KW-0472">Membrane</keyword>
<comment type="function">
    <text evidence="7">FliN is one of three proteins (FliG, FliN, FliM) that form the rotor-mounted switch complex (C ring), located at the base of the basal body. This complex interacts with the CheY and CheZ chemotaxis proteins, in addition to contacting components of the motor that determine the direction of flagellar rotation.</text>
</comment>
<dbReference type="Gene3D" id="2.30.330.10">
    <property type="entry name" value="SpoA-like"/>
    <property type="match status" value="1"/>
</dbReference>
<dbReference type="InterPro" id="IPR001172">
    <property type="entry name" value="FliN_T3SS_HrcQb"/>
</dbReference>
<evidence type="ECO:0000256" key="3">
    <source>
        <dbReference type="ARBA" id="ARBA00022475"/>
    </source>
</evidence>
<dbReference type="GO" id="GO:0071973">
    <property type="term" value="P:bacterial-type flagellum-dependent cell motility"/>
    <property type="evidence" value="ECO:0007669"/>
    <property type="project" value="UniProtKB-UniRule"/>
</dbReference>
<dbReference type="GO" id="GO:0009425">
    <property type="term" value="C:bacterial-type flagellum basal body"/>
    <property type="evidence" value="ECO:0007669"/>
    <property type="project" value="UniProtKB-SubCell"/>
</dbReference>
<accession>A0A1G7Y1F9</accession>
<dbReference type="InterPro" id="IPR051469">
    <property type="entry name" value="FliN/MopA/SpaO"/>
</dbReference>
<keyword evidence="4 7" id="KW-0145">Chemotaxis</keyword>
<keyword evidence="11" id="KW-1185">Reference proteome</keyword>
<keyword evidence="10" id="KW-0969">Cilium</keyword>
<dbReference type="EMBL" id="FNDD01000004">
    <property type="protein sequence ID" value="SDG90269.1"/>
    <property type="molecule type" value="Genomic_DNA"/>
</dbReference>
<dbReference type="AlphaFoldDB" id="A0A1G7Y1F9"/>
<feature type="region of interest" description="Disordered" evidence="8">
    <location>
        <begin position="1"/>
        <end position="38"/>
    </location>
</feature>
<dbReference type="InterPro" id="IPR001543">
    <property type="entry name" value="FliN-like_C"/>
</dbReference>
<dbReference type="Proteomes" id="UP000198854">
    <property type="component" value="Unassembled WGS sequence"/>
</dbReference>
<feature type="domain" description="Flagellar motor switch protein FliN-like C-terminal" evidence="9">
    <location>
        <begin position="79"/>
        <end position="147"/>
    </location>
</feature>
<evidence type="ECO:0000256" key="1">
    <source>
        <dbReference type="ARBA" id="ARBA00009226"/>
    </source>
</evidence>
<evidence type="ECO:0000259" key="9">
    <source>
        <dbReference type="Pfam" id="PF01052"/>
    </source>
</evidence>
<dbReference type="SUPFAM" id="SSF101801">
    <property type="entry name" value="Surface presentation of antigens (SPOA)"/>
    <property type="match status" value="1"/>
</dbReference>
<dbReference type="PANTHER" id="PTHR43484">
    <property type="match status" value="1"/>
</dbReference>
<dbReference type="PRINTS" id="PR00956">
    <property type="entry name" value="FLGMOTORFLIN"/>
</dbReference>
<reference evidence="10 11" key="1">
    <citation type="submission" date="2016-10" db="EMBL/GenBank/DDBJ databases">
        <authorList>
            <person name="de Groot N.N."/>
        </authorList>
    </citation>
    <scope>NUCLEOTIDE SEQUENCE [LARGE SCALE GENOMIC DNA]</scope>
    <source>
        <strain evidence="10 11">CGMCC 1.10228</strain>
    </source>
</reference>
<dbReference type="NCBIfam" id="TIGR02480">
    <property type="entry name" value="fliN"/>
    <property type="match status" value="1"/>
</dbReference>
<gene>
    <name evidence="10" type="ORF">SAMN04488136_104158</name>
</gene>
<evidence type="ECO:0000313" key="11">
    <source>
        <dbReference type="Proteomes" id="UP000198854"/>
    </source>
</evidence>
<dbReference type="InterPro" id="IPR036429">
    <property type="entry name" value="SpoA-like_sf"/>
</dbReference>
<dbReference type="Pfam" id="PF01052">
    <property type="entry name" value="FliMN_C"/>
    <property type="match status" value="1"/>
</dbReference>
<keyword evidence="10" id="KW-0282">Flagellum</keyword>
<dbReference type="GO" id="GO:0006935">
    <property type="term" value="P:chemotaxis"/>
    <property type="evidence" value="ECO:0007669"/>
    <property type="project" value="UniProtKB-KW"/>
</dbReference>
<evidence type="ECO:0000256" key="2">
    <source>
        <dbReference type="ARBA" id="ARBA00021897"/>
    </source>
</evidence>
<evidence type="ECO:0000256" key="4">
    <source>
        <dbReference type="ARBA" id="ARBA00022500"/>
    </source>
</evidence>
<feature type="compositionally biased region" description="Polar residues" evidence="8">
    <location>
        <begin position="1"/>
        <end position="14"/>
    </location>
</feature>
<keyword evidence="5 7" id="KW-0283">Flagellar rotation</keyword>
<dbReference type="PANTHER" id="PTHR43484:SF1">
    <property type="entry name" value="FLAGELLAR MOTOR SWITCH PROTEIN FLIN"/>
    <property type="match status" value="1"/>
</dbReference>
<evidence type="ECO:0000313" key="10">
    <source>
        <dbReference type="EMBL" id="SDG90269.1"/>
    </source>
</evidence>
<keyword evidence="3 7" id="KW-1003">Cell membrane</keyword>
<keyword evidence="10" id="KW-0966">Cell projection</keyword>
<dbReference type="GO" id="GO:0005886">
    <property type="term" value="C:plasma membrane"/>
    <property type="evidence" value="ECO:0007669"/>
    <property type="project" value="UniProtKB-SubCell"/>
</dbReference>
<organism evidence="10 11">
    <name type="scientific">Vibrio xiamenensis</name>
    <dbReference type="NCBI Taxonomy" id="861298"/>
    <lineage>
        <taxon>Bacteria</taxon>
        <taxon>Pseudomonadati</taxon>
        <taxon>Pseudomonadota</taxon>
        <taxon>Gammaproteobacteria</taxon>
        <taxon>Vibrionales</taxon>
        <taxon>Vibrionaceae</taxon>
        <taxon>Vibrio</taxon>
    </lineage>
</organism>
<name>A0A1G7Y1F9_9VIBR</name>
<evidence type="ECO:0000256" key="5">
    <source>
        <dbReference type="ARBA" id="ARBA00022779"/>
    </source>
</evidence>
<evidence type="ECO:0000256" key="6">
    <source>
        <dbReference type="ARBA" id="ARBA00023136"/>
    </source>
</evidence>
<evidence type="ECO:0000256" key="7">
    <source>
        <dbReference type="RuleBase" id="RU362074"/>
    </source>
</evidence>
<keyword evidence="7" id="KW-0975">Bacterial flagellum</keyword>
<evidence type="ECO:0000256" key="8">
    <source>
        <dbReference type="SAM" id="MobiDB-lite"/>
    </source>
</evidence>
<protein>
    <recommendedName>
        <fullName evidence="2 7">Flagellar motor switch protein FliN</fullName>
    </recommendedName>
</protein>